<name>A0A7X5TZM4_9MYCO</name>
<dbReference type="EMBL" id="JAANOW010000001">
    <property type="protein sequence ID" value="NIH95706.1"/>
    <property type="molecule type" value="Genomic_DNA"/>
</dbReference>
<accession>A0A7X5TZM4</accession>
<sequence>MLCKNGLHYLRVCADYMAGECRQCWTDRQERYRVRRAAAQSLYRDIEGRATTFKENSK</sequence>
<evidence type="ECO:0000313" key="1">
    <source>
        <dbReference type="EMBL" id="NIH95706.1"/>
    </source>
</evidence>
<evidence type="ECO:0000313" key="2">
    <source>
        <dbReference type="Proteomes" id="UP000547444"/>
    </source>
</evidence>
<keyword evidence="2" id="KW-1185">Reference proteome</keyword>
<proteinExistence type="predicted"/>
<protein>
    <submittedName>
        <fullName evidence="1">Uncharacterized protein</fullName>
    </submittedName>
</protein>
<dbReference type="AlphaFoldDB" id="A0A7X5TZM4"/>
<comment type="caution">
    <text evidence="1">The sequence shown here is derived from an EMBL/GenBank/DDBJ whole genome shotgun (WGS) entry which is preliminary data.</text>
</comment>
<dbReference type="RefSeq" id="WP_167158911.1">
    <property type="nucleotide sequence ID" value="NZ_JAANOW010000001.1"/>
</dbReference>
<gene>
    <name evidence="1" type="ORF">FHU31_002662</name>
</gene>
<dbReference type="Proteomes" id="UP000547444">
    <property type="component" value="Unassembled WGS sequence"/>
</dbReference>
<reference evidence="1 2" key="1">
    <citation type="submission" date="2020-03" db="EMBL/GenBank/DDBJ databases">
        <title>Sequencing the genomes of 1000 actinobacteria strains.</title>
        <authorList>
            <person name="Klenk H.-P."/>
        </authorList>
    </citation>
    <scope>NUCLEOTIDE SEQUENCE [LARGE SCALE GENOMIC DNA]</scope>
    <source>
        <strain evidence="1 2">DSM 44556</strain>
    </source>
</reference>
<organism evidence="1 2">
    <name type="scientific">Mycolicibacterium fluoranthenivorans</name>
    <dbReference type="NCBI Taxonomy" id="258505"/>
    <lineage>
        <taxon>Bacteria</taxon>
        <taxon>Bacillati</taxon>
        <taxon>Actinomycetota</taxon>
        <taxon>Actinomycetes</taxon>
        <taxon>Mycobacteriales</taxon>
        <taxon>Mycobacteriaceae</taxon>
        <taxon>Mycolicibacterium</taxon>
    </lineage>
</organism>